<feature type="transmembrane region" description="Helical" evidence="7">
    <location>
        <begin position="145"/>
        <end position="167"/>
    </location>
</feature>
<evidence type="ECO:0000259" key="8">
    <source>
        <dbReference type="Pfam" id="PF09335"/>
    </source>
</evidence>
<comment type="similarity">
    <text evidence="2">Belongs to the DedA family.</text>
</comment>
<keyword evidence="4 7" id="KW-0812">Transmembrane</keyword>
<evidence type="ECO:0000256" key="3">
    <source>
        <dbReference type="ARBA" id="ARBA00022475"/>
    </source>
</evidence>
<dbReference type="Proteomes" id="UP000237340">
    <property type="component" value="Unassembled WGS sequence"/>
</dbReference>
<feature type="transmembrane region" description="Helical" evidence="7">
    <location>
        <begin position="12"/>
        <end position="34"/>
    </location>
</feature>
<keyword evidence="3" id="KW-1003">Cell membrane</keyword>
<dbReference type="EMBL" id="PPXD01000026">
    <property type="protein sequence ID" value="POH62521.1"/>
    <property type="molecule type" value="Genomic_DNA"/>
</dbReference>
<dbReference type="GO" id="GO:0005886">
    <property type="term" value="C:plasma membrane"/>
    <property type="evidence" value="ECO:0007669"/>
    <property type="project" value="UniProtKB-SubCell"/>
</dbReference>
<dbReference type="InterPro" id="IPR032816">
    <property type="entry name" value="VTT_dom"/>
</dbReference>
<feature type="domain" description="VTT" evidence="8">
    <location>
        <begin position="37"/>
        <end position="161"/>
    </location>
</feature>
<evidence type="ECO:0000313" key="9">
    <source>
        <dbReference type="EMBL" id="POH62521.1"/>
    </source>
</evidence>
<accession>A0A2S3ZAG1</accession>
<name>A0A2S3ZAG1_9MICO</name>
<gene>
    <name evidence="9" type="ORF">C3B61_16880</name>
</gene>
<evidence type="ECO:0000256" key="5">
    <source>
        <dbReference type="ARBA" id="ARBA00022989"/>
    </source>
</evidence>
<dbReference type="PANTHER" id="PTHR42709">
    <property type="entry name" value="ALKALINE PHOSPHATASE LIKE PROTEIN"/>
    <property type="match status" value="1"/>
</dbReference>
<sequence>MPVFDALNDLVLTLAGSAWVYPVVFVFVVIDGFFPPLPSETVVVALGALAVSTGTPHPVGLIGVAMVGAVLGDSIAYLIGRRIGLTRFGWQRRPGAARIADRARAALLSRPASLLLTARYIPVGRVAVNMTAGATGFPPRRFVSFAALGGLCWATYSVLVGMIAGAWLRHNPLLGALLAVAAALLLGVVIDAIVLRIVRRRTDRRAGIRSGGTPAPTPHRELLHREVGEVEAG</sequence>
<evidence type="ECO:0000256" key="6">
    <source>
        <dbReference type="ARBA" id="ARBA00023136"/>
    </source>
</evidence>
<evidence type="ECO:0000256" key="4">
    <source>
        <dbReference type="ARBA" id="ARBA00022692"/>
    </source>
</evidence>
<keyword evidence="10" id="KW-1185">Reference proteome</keyword>
<reference evidence="9 10" key="1">
    <citation type="submission" date="2018-01" db="EMBL/GenBank/DDBJ databases">
        <title>Cryobacterium sp. nov., from glaciers in China.</title>
        <authorList>
            <person name="Liu Q."/>
            <person name="Xin Y.-H."/>
        </authorList>
    </citation>
    <scope>NUCLEOTIDE SEQUENCE [LARGE SCALE GENOMIC DNA]</scope>
    <source>
        <strain evidence="9 10">TMN-42</strain>
    </source>
</reference>
<feature type="transmembrane region" description="Helical" evidence="7">
    <location>
        <begin position="59"/>
        <end position="79"/>
    </location>
</feature>
<feature type="transmembrane region" description="Helical" evidence="7">
    <location>
        <begin position="173"/>
        <end position="195"/>
    </location>
</feature>
<dbReference type="Pfam" id="PF09335">
    <property type="entry name" value="VTT_dom"/>
    <property type="match status" value="1"/>
</dbReference>
<keyword evidence="5 7" id="KW-1133">Transmembrane helix</keyword>
<keyword evidence="6 7" id="KW-0472">Membrane</keyword>
<dbReference type="RefSeq" id="WP_103461660.1">
    <property type="nucleotide sequence ID" value="NZ_PPXD01000026.1"/>
</dbReference>
<evidence type="ECO:0000256" key="2">
    <source>
        <dbReference type="ARBA" id="ARBA00010792"/>
    </source>
</evidence>
<dbReference type="AlphaFoldDB" id="A0A2S3ZAG1"/>
<dbReference type="PANTHER" id="PTHR42709:SF6">
    <property type="entry name" value="UNDECAPRENYL PHOSPHATE TRANSPORTER A"/>
    <property type="match status" value="1"/>
</dbReference>
<evidence type="ECO:0000256" key="1">
    <source>
        <dbReference type="ARBA" id="ARBA00004651"/>
    </source>
</evidence>
<evidence type="ECO:0000313" key="10">
    <source>
        <dbReference type="Proteomes" id="UP000237340"/>
    </source>
</evidence>
<comment type="caution">
    <text evidence="9">The sequence shown here is derived from an EMBL/GenBank/DDBJ whole genome shotgun (WGS) entry which is preliminary data.</text>
</comment>
<protein>
    <recommendedName>
        <fullName evidence="8">VTT domain-containing protein</fullName>
    </recommendedName>
</protein>
<proteinExistence type="inferred from homology"/>
<comment type="subcellular location">
    <subcellularLocation>
        <location evidence="1">Cell membrane</location>
        <topology evidence="1">Multi-pass membrane protein</topology>
    </subcellularLocation>
</comment>
<evidence type="ECO:0000256" key="7">
    <source>
        <dbReference type="SAM" id="Phobius"/>
    </source>
</evidence>
<dbReference type="InterPro" id="IPR051311">
    <property type="entry name" value="DedA_domain"/>
</dbReference>
<organism evidence="9 10">
    <name type="scientific">Cryobacterium zongtaii</name>
    <dbReference type="NCBI Taxonomy" id="1259217"/>
    <lineage>
        <taxon>Bacteria</taxon>
        <taxon>Bacillati</taxon>
        <taxon>Actinomycetota</taxon>
        <taxon>Actinomycetes</taxon>
        <taxon>Micrococcales</taxon>
        <taxon>Microbacteriaceae</taxon>
        <taxon>Cryobacterium</taxon>
    </lineage>
</organism>